<evidence type="ECO:0000256" key="9">
    <source>
        <dbReference type="ARBA" id="ARBA00022833"/>
    </source>
</evidence>
<keyword evidence="12" id="KW-0325">Glycoprotein</keyword>
<feature type="chain" id="PRO_5018654247" description="Peptidase M12B domain-containing protein" evidence="15">
    <location>
        <begin position="19"/>
        <end position="463"/>
    </location>
</feature>
<keyword evidence="8" id="KW-0378">Hydrolase</keyword>
<comment type="caution">
    <text evidence="13">Lacks conserved residue(s) required for the propagation of feature annotation.</text>
</comment>
<keyword evidence="3" id="KW-0272">Extracellular matrix</keyword>
<dbReference type="InterPro" id="IPR024079">
    <property type="entry name" value="MetalloPept_cat_dom_sf"/>
</dbReference>
<dbReference type="Gene3D" id="3.40.390.10">
    <property type="entry name" value="Collagenase (Catalytic Domain)"/>
    <property type="match status" value="1"/>
</dbReference>
<feature type="binding site" evidence="13">
    <location>
        <position position="350"/>
    </location>
    <ligand>
        <name>Zn(2+)</name>
        <dbReference type="ChEBI" id="CHEBI:29105"/>
        <note>catalytic</note>
    </ligand>
</feature>
<feature type="signal peptide" evidence="15">
    <location>
        <begin position="1"/>
        <end position="18"/>
    </location>
</feature>
<keyword evidence="7" id="KW-0677">Repeat</keyword>
<comment type="subcellular location">
    <subcellularLocation>
        <location evidence="1">Secreted</location>
        <location evidence="1">Extracellular space</location>
        <location evidence="1">Extracellular matrix</location>
    </subcellularLocation>
</comment>
<reference evidence="17 18" key="2">
    <citation type="submission" date="2019-01" db="EMBL/GenBank/DDBJ databases">
        <title>A chromosome length genome reference of the Java medaka (oryzias javanicus).</title>
        <authorList>
            <person name="Herpin A."/>
            <person name="Takehana Y."/>
            <person name="Naruse K."/>
            <person name="Ansai S."/>
            <person name="Kawaguchi M."/>
        </authorList>
    </citation>
    <scope>NUCLEOTIDE SEQUENCE [LARGE SCALE GENOMIC DNA]</scope>
    <source>
        <strain evidence="17">RS831</strain>
        <tissue evidence="17">Whole body</tissue>
    </source>
</reference>
<dbReference type="Pfam" id="PF01421">
    <property type="entry name" value="Reprolysin"/>
    <property type="match status" value="1"/>
</dbReference>
<keyword evidence="11" id="KW-1015">Disulfide bond</keyword>
<evidence type="ECO:0000256" key="11">
    <source>
        <dbReference type="ARBA" id="ARBA00023157"/>
    </source>
</evidence>
<dbReference type="Pfam" id="PF17771">
    <property type="entry name" value="ADAMTS_CR_2"/>
    <property type="match status" value="1"/>
</dbReference>
<evidence type="ECO:0000256" key="14">
    <source>
        <dbReference type="SAM" id="MobiDB-lite"/>
    </source>
</evidence>
<evidence type="ECO:0000256" key="13">
    <source>
        <dbReference type="PROSITE-ProRule" id="PRU00276"/>
    </source>
</evidence>
<evidence type="ECO:0000256" key="8">
    <source>
        <dbReference type="ARBA" id="ARBA00022801"/>
    </source>
</evidence>
<evidence type="ECO:0000313" key="18">
    <source>
        <dbReference type="Proteomes" id="UP000283210"/>
    </source>
</evidence>
<dbReference type="Proteomes" id="UP000283210">
    <property type="component" value="Chromosome 2"/>
</dbReference>
<name>A0A3S2MVG4_ORYJA</name>
<keyword evidence="2" id="KW-0964">Secreted</keyword>
<feature type="compositionally biased region" description="Basic and acidic residues" evidence="14">
    <location>
        <begin position="175"/>
        <end position="185"/>
    </location>
</feature>
<evidence type="ECO:0000313" key="17">
    <source>
        <dbReference type="EMBL" id="RVE75394.1"/>
    </source>
</evidence>
<keyword evidence="10" id="KW-0482">Metalloprotease</keyword>
<accession>A0A3S2MVG4</accession>
<dbReference type="InterPro" id="IPR001590">
    <property type="entry name" value="Peptidase_M12B"/>
</dbReference>
<dbReference type="PROSITE" id="PS50215">
    <property type="entry name" value="ADAM_MEPRO"/>
    <property type="match status" value="1"/>
</dbReference>
<dbReference type="PANTHER" id="PTHR11905">
    <property type="entry name" value="ADAM A DISINTEGRIN AND METALLOPROTEASE DOMAIN"/>
    <property type="match status" value="1"/>
</dbReference>
<evidence type="ECO:0000256" key="10">
    <source>
        <dbReference type="ARBA" id="ARBA00023049"/>
    </source>
</evidence>
<dbReference type="GO" id="GO:0046872">
    <property type="term" value="F:metal ion binding"/>
    <property type="evidence" value="ECO:0007669"/>
    <property type="project" value="UniProtKB-KW"/>
</dbReference>
<organism evidence="17 18">
    <name type="scientific">Oryzias javanicus</name>
    <name type="common">Javanese ricefish</name>
    <name type="synonym">Aplocheilus javanicus</name>
    <dbReference type="NCBI Taxonomy" id="123683"/>
    <lineage>
        <taxon>Eukaryota</taxon>
        <taxon>Metazoa</taxon>
        <taxon>Chordata</taxon>
        <taxon>Craniata</taxon>
        <taxon>Vertebrata</taxon>
        <taxon>Euteleostomi</taxon>
        <taxon>Actinopterygii</taxon>
        <taxon>Neopterygii</taxon>
        <taxon>Teleostei</taxon>
        <taxon>Neoteleostei</taxon>
        <taxon>Acanthomorphata</taxon>
        <taxon>Ovalentaria</taxon>
        <taxon>Atherinomorphae</taxon>
        <taxon>Beloniformes</taxon>
        <taxon>Adrianichthyidae</taxon>
        <taxon>Oryziinae</taxon>
        <taxon>Oryzias</taxon>
    </lineage>
</organism>
<evidence type="ECO:0000256" key="7">
    <source>
        <dbReference type="ARBA" id="ARBA00022737"/>
    </source>
</evidence>
<keyword evidence="5 13" id="KW-0479">Metal-binding</keyword>
<keyword evidence="6 15" id="KW-0732">Signal</keyword>
<dbReference type="SUPFAM" id="SSF55486">
    <property type="entry name" value="Metalloproteases ('zincins'), catalytic domain"/>
    <property type="match status" value="1"/>
</dbReference>
<protein>
    <recommendedName>
        <fullName evidence="16">Peptidase M12B domain-containing protein</fullName>
    </recommendedName>
</protein>
<dbReference type="InterPro" id="IPR041645">
    <property type="entry name" value="ADAMTS_CR_2"/>
</dbReference>
<keyword evidence="9 13" id="KW-0862">Zinc</keyword>
<sequence>MWFLRVSIVALCVGAARCTWEESTVVPVRLEPDQSEPWRTLTAEEEQKVGEMRVYQLDAFGKQLVLRLEPDQTFLAPGFVFHVVGSPESMPGPDSGSEPGCFFSGTVNGESRSAAALNLCRGLSGGFYFEGDEYFIQPLNSSEFDRVHSIRRRSRAAHGEEEGSSKCGVNEDEERMPKNPGEEASHGAPNADQTAHHRARRFVSTPRYLEILLVADQSMAEFHGAGLKPYLLTIMAVASRLYRHPSIHNSISLAVVKLLVVYEEEKGPQVSSNAAMTLRNFCQWQRQHNPTSDRHPEHYDTAVLFTRTDLCGAKNCDTLGMADVGTVCDPERSCSIIEDDGLQAAFTVAHELGHVFNMPHDDAQLCSGVNGPHWGSHMMASTLSNLDQQQPWSPCSALMITSFLDNGYGQCLLDKPAKPQPLPQPLPGTVYDVHHQCRLIFGEESVHCQEHSSTCAVLWCMVT</sequence>
<dbReference type="GO" id="GO:0006508">
    <property type="term" value="P:proteolysis"/>
    <property type="evidence" value="ECO:0007669"/>
    <property type="project" value="UniProtKB-KW"/>
</dbReference>
<dbReference type="OrthoDB" id="412680at2759"/>
<dbReference type="GO" id="GO:0004222">
    <property type="term" value="F:metalloendopeptidase activity"/>
    <property type="evidence" value="ECO:0007669"/>
    <property type="project" value="InterPro"/>
</dbReference>
<dbReference type="CDD" id="cd04273">
    <property type="entry name" value="ZnMc_ADAMTS_like"/>
    <property type="match status" value="1"/>
</dbReference>
<keyword evidence="18" id="KW-1185">Reference proteome</keyword>
<dbReference type="EMBL" id="CM012438">
    <property type="protein sequence ID" value="RVE75394.1"/>
    <property type="molecule type" value="Genomic_DNA"/>
</dbReference>
<dbReference type="InterPro" id="IPR002870">
    <property type="entry name" value="Peptidase_M12B_N"/>
</dbReference>
<evidence type="ECO:0000256" key="3">
    <source>
        <dbReference type="ARBA" id="ARBA00022530"/>
    </source>
</evidence>
<evidence type="ECO:0000256" key="12">
    <source>
        <dbReference type="ARBA" id="ARBA00023180"/>
    </source>
</evidence>
<reference evidence="17 18" key="1">
    <citation type="submission" date="2018-11" db="EMBL/GenBank/DDBJ databases">
        <authorList>
            <person name="Lopez-Roques C."/>
            <person name="Donnadieu C."/>
            <person name="Bouchez O."/>
            <person name="Klopp C."/>
            <person name="Cabau C."/>
            <person name="Zahm M."/>
        </authorList>
    </citation>
    <scope>NUCLEOTIDE SEQUENCE [LARGE SCALE GENOMIC DNA]</scope>
    <source>
        <strain evidence="17">RS831</strain>
        <tissue evidence="17">Whole body</tissue>
    </source>
</reference>
<keyword evidence="4" id="KW-0645">Protease</keyword>
<feature type="domain" description="Peptidase M12B" evidence="16">
    <location>
        <begin position="207"/>
        <end position="416"/>
    </location>
</feature>
<evidence type="ECO:0000256" key="4">
    <source>
        <dbReference type="ARBA" id="ARBA00022670"/>
    </source>
</evidence>
<evidence type="ECO:0000256" key="6">
    <source>
        <dbReference type="ARBA" id="ARBA00022729"/>
    </source>
</evidence>
<dbReference type="Pfam" id="PF01562">
    <property type="entry name" value="Pep_M12B_propep"/>
    <property type="match status" value="1"/>
</dbReference>
<feature type="region of interest" description="Disordered" evidence="14">
    <location>
        <begin position="153"/>
        <end position="197"/>
    </location>
</feature>
<dbReference type="FunFam" id="3.40.390.10:FF:000001">
    <property type="entry name" value="A disintegrin and metalloproteinase with thrombospondin motifs 1"/>
    <property type="match status" value="1"/>
</dbReference>
<feature type="active site" evidence="13">
    <location>
        <position position="351"/>
    </location>
</feature>
<proteinExistence type="predicted"/>
<gene>
    <name evidence="17" type="ORF">OJAV_G00016370</name>
</gene>
<dbReference type="PANTHER" id="PTHR11905:SF256">
    <property type="entry name" value="PEPTIDASE M12B DOMAIN-CONTAINING PROTEIN"/>
    <property type="match status" value="1"/>
</dbReference>
<feature type="binding site" evidence="13">
    <location>
        <position position="354"/>
    </location>
    <ligand>
        <name>Zn(2+)</name>
        <dbReference type="ChEBI" id="CHEBI:29105"/>
        <note>catalytic</note>
    </ligand>
</feature>
<evidence type="ECO:0000256" key="5">
    <source>
        <dbReference type="ARBA" id="ARBA00022723"/>
    </source>
</evidence>
<evidence type="ECO:0000256" key="1">
    <source>
        <dbReference type="ARBA" id="ARBA00004498"/>
    </source>
</evidence>
<evidence type="ECO:0000256" key="15">
    <source>
        <dbReference type="SAM" id="SignalP"/>
    </source>
</evidence>
<evidence type="ECO:0000259" key="16">
    <source>
        <dbReference type="PROSITE" id="PS50215"/>
    </source>
</evidence>
<evidence type="ECO:0000256" key="2">
    <source>
        <dbReference type="ARBA" id="ARBA00022525"/>
    </source>
</evidence>
<dbReference type="Gene3D" id="3.40.1620.60">
    <property type="match status" value="1"/>
</dbReference>
<feature type="binding site" evidence="13">
    <location>
        <position position="360"/>
    </location>
    <ligand>
        <name>Zn(2+)</name>
        <dbReference type="ChEBI" id="CHEBI:29105"/>
        <note>catalytic</note>
    </ligand>
</feature>
<dbReference type="AlphaFoldDB" id="A0A3S2MVG4"/>